<evidence type="ECO:0000256" key="7">
    <source>
        <dbReference type="SAM" id="SignalP"/>
    </source>
</evidence>
<dbReference type="PROSITE" id="PS51910">
    <property type="entry name" value="GH18_2"/>
    <property type="match status" value="1"/>
</dbReference>
<keyword evidence="6" id="KW-1133">Transmembrane helix</keyword>
<evidence type="ECO:0000256" key="4">
    <source>
        <dbReference type="RuleBase" id="RU000489"/>
    </source>
</evidence>
<dbReference type="InterPro" id="IPR017853">
    <property type="entry name" value="GH"/>
</dbReference>
<keyword evidence="6" id="KW-0472">Membrane</keyword>
<dbReference type="GO" id="GO:0005975">
    <property type="term" value="P:carbohydrate metabolic process"/>
    <property type="evidence" value="ECO:0007669"/>
    <property type="project" value="InterPro"/>
</dbReference>
<dbReference type="GO" id="GO:0008061">
    <property type="term" value="F:chitin binding"/>
    <property type="evidence" value="ECO:0007669"/>
    <property type="project" value="InterPro"/>
</dbReference>
<evidence type="ECO:0000256" key="1">
    <source>
        <dbReference type="ARBA" id="ARBA00022801"/>
    </source>
</evidence>
<dbReference type="SUPFAM" id="SSF54556">
    <property type="entry name" value="Chitinase insertion domain"/>
    <property type="match status" value="1"/>
</dbReference>
<name>A0A977TQQ3_MAGHO</name>
<dbReference type="InterPro" id="IPR001579">
    <property type="entry name" value="Glyco_hydro_18_chit_AS"/>
</dbReference>
<dbReference type="Gene3D" id="3.20.20.80">
    <property type="entry name" value="Glycosidases"/>
    <property type="match status" value="1"/>
</dbReference>
<organism evidence="9">
    <name type="scientific">Magallana hongkongensis</name>
    <name type="common">Hong Kong oyster</name>
    <name type="synonym">Crassostrea hongkongensis</name>
    <dbReference type="NCBI Taxonomy" id="2653900"/>
    <lineage>
        <taxon>Eukaryota</taxon>
        <taxon>Metazoa</taxon>
        <taxon>Spiralia</taxon>
        <taxon>Lophotrochozoa</taxon>
        <taxon>Mollusca</taxon>
        <taxon>Bivalvia</taxon>
        <taxon>Autobranchia</taxon>
        <taxon>Pteriomorphia</taxon>
        <taxon>Ostreida</taxon>
        <taxon>Ostreoidea</taxon>
        <taxon>Ostreidae</taxon>
        <taxon>Magallana</taxon>
    </lineage>
</organism>
<evidence type="ECO:0000256" key="5">
    <source>
        <dbReference type="RuleBase" id="RU004453"/>
    </source>
</evidence>
<dbReference type="SUPFAM" id="SSF51445">
    <property type="entry name" value="(Trans)glycosidases"/>
    <property type="match status" value="1"/>
</dbReference>
<evidence type="ECO:0000259" key="8">
    <source>
        <dbReference type="PROSITE" id="PS51910"/>
    </source>
</evidence>
<keyword evidence="7" id="KW-0732">Signal</keyword>
<dbReference type="Pfam" id="PF00704">
    <property type="entry name" value="Glyco_hydro_18"/>
    <property type="match status" value="1"/>
</dbReference>
<protein>
    <submittedName>
        <fullName evidence="9">Chitinase</fullName>
    </submittedName>
</protein>
<feature type="domain" description="GH18" evidence="8">
    <location>
        <begin position="27"/>
        <end position="397"/>
    </location>
</feature>
<dbReference type="PANTHER" id="PTHR11177">
    <property type="entry name" value="CHITINASE"/>
    <property type="match status" value="1"/>
</dbReference>
<dbReference type="Gene3D" id="3.10.50.10">
    <property type="match status" value="1"/>
</dbReference>
<dbReference type="InterPro" id="IPR050314">
    <property type="entry name" value="Glycosyl_Hydrlase_18"/>
</dbReference>
<keyword evidence="1 4" id="KW-0378">Hydrolase</keyword>
<reference evidence="9" key="1">
    <citation type="submission" date="2021-08" db="EMBL/GenBank/DDBJ databases">
        <title>Characterization and functional analysis of a chitinase gene: Evidence of Ch-chit participates in the regulation of biomineralization in Crassostrea hongkongensis.</title>
        <authorList>
            <person name="Liao Q."/>
            <person name="Qin Y."/>
            <person name="Yu Z."/>
        </authorList>
    </citation>
    <scope>NUCLEOTIDE SEQUENCE</scope>
</reference>
<feature type="signal peptide" evidence="7">
    <location>
        <begin position="1"/>
        <end position="19"/>
    </location>
</feature>
<dbReference type="InterPro" id="IPR001223">
    <property type="entry name" value="Glyco_hydro18_cat"/>
</dbReference>
<dbReference type="PROSITE" id="PS01095">
    <property type="entry name" value="GH18_1"/>
    <property type="match status" value="1"/>
</dbReference>
<feature type="transmembrane region" description="Helical" evidence="6">
    <location>
        <begin position="448"/>
        <end position="469"/>
    </location>
</feature>
<keyword evidence="3 4" id="KW-0326">Glycosidase</keyword>
<dbReference type="GO" id="GO:0006032">
    <property type="term" value="P:chitin catabolic process"/>
    <property type="evidence" value="ECO:0007669"/>
    <property type="project" value="TreeGrafter"/>
</dbReference>
<evidence type="ECO:0000256" key="3">
    <source>
        <dbReference type="ARBA" id="ARBA00023295"/>
    </source>
</evidence>
<feature type="chain" id="PRO_5037455669" evidence="7">
    <location>
        <begin position="20"/>
        <end position="470"/>
    </location>
</feature>
<proteinExistence type="evidence at transcript level"/>
<dbReference type="GO" id="GO:0004568">
    <property type="term" value="F:chitinase activity"/>
    <property type="evidence" value="ECO:0007669"/>
    <property type="project" value="TreeGrafter"/>
</dbReference>
<evidence type="ECO:0000256" key="6">
    <source>
        <dbReference type="SAM" id="Phobius"/>
    </source>
</evidence>
<sequence>MADTLKRTVVQFILWIVVAFQIDASGFKRVCYYTNWSESRAYVDFRYHLKEHLDPFLCTHLIYAFANINPTKLLIQRVHPSEDDGKVPGSGLMFDFTDLKKKNPKLKTILSIGGEHSEGFQLIMGSDKSIKTFVQNIYTYIHDRNFDGIDIDWEYPGAIYKKEFVIFLKELRTVFAAKAKQTGNEEKSISIAAAPGISNIETSYNITEIVKYVDFINVMAYDYSGPWSDKTGFMAPLYSRSSDKRFDQTLSQNWTMNKYLELGAPPEKLVMGIHGAGSSFTLANNSNHGVGDQVSGEGEKGPFLKLAARLAYPEICKMRKEETVYDEEQKQKYTYYGSQWVGYEDPDTILMKVQYAINNNFSGVMFWSLDLDDFLGSHCHQGKYPLLSAVKNVSELLASNTTPDSGVVTQDPFHSQPIKTKPTTTPVWPPKDGGFKLFIIDSRNSTSLLTFPCLILLLLISLCVLFINYP</sequence>
<dbReference type="AlphaFoldDB" id="A0A977TQQ3"/>
<dbReference type="EMBL" id="MZ683401">
    <property type="protein sequence ID" value="UXX63053.1"/>
    <property type="molecule type" value="mRNA"/>
</dbReference>
<dbReference type="SMART" id="SM00636">
    <property type="entry name" value="Glyco_18"/>
    <property type="match status" value="1"/>
</dbReference>
<keyword evidence="6" id="KW-0812">Transmembrane</keyword>
<comment type="similarity">
    <text evidence="5">Belongs to the glycosyl hydrolase 18 family.</text>
</comment>
<keyword evidence="2" id="KW-1015">Disulfide bond</keyword>
<accession>A0A977TQQ3</accession>
<evidence type="ECO:0000256" key="2">
    <source>
        <dbReference type="ARBA" id="ARBA00023157"/>
    </source>
</evidence>
<dbReference type="GO" id="GO:0005576">
    <property type="term" value="C:extracellular region"/>
    <property type="evidence" value="ECO:0007669"/>
    <property type="project" value="TreeGrafter"/>
</dbReference>
<dbReference type="InterPro" id="IPR011583">
    <property type="entry name" value="Chitinase_II/V-like_cat"/>
</dbReference>
<dbReference type="InterPro" id="IPR029070">
    <property type="entry name" value="Chitinase_insertion_sf"/>
</dbReference>
<dbReference type="PANTHER" id="PTHR11177:SF317">
    <property type="entry name" value="CHITINASE 12-RELATED"/>
    <property type="match status" value="1"/>
</dbReference>
<dbReference type="FunFam" id="3.10.50.10:FF:000001">
    <property type="entry name" value="Chitinase 3-like 1"/>
    <property type="match status" value="1"/>
</dbReference>
<evidence type="ECO:0000313" key="9">
    <source>
        <dbReference type="EMBL" id="UXX63053.1"/>
    </source>
</evidence>